<keyword evidence="6" id="KW-0256">Endoplasmic reticulum</keyword>
<dbReference type="Pfam" id="PF09439">
    <property type="entry name" value="SRPRB"/>
    <property type="match status" value="1"/>
</dbReference>
<comment type="similarity">
    <text evidence="2">Belongs to the SRP receptor beta subunit family.</text>
</comment>
<keyword evidence="5" id="KW-0547">Nucleotide-binding</keyword>
<dbReference type="SUPFAM" id="SSF52540">
    <property type="entry name" value="P-loop containing nucleoside triphosphate hydrolases"/>
    <property type="match status" value="1"/>
</dbReference>
<evidence type="ECO:0000256" key="10">
    <source>
        <dbReference type="ARBA" id="ARBA00023170"/>
    </source>
</evidence>
<organism evidence="11 12">
    <name type="scientific">Coccomyxa subellipsoidea (strain C-169)</name>
    <name type="common">Green microalga</name>
    <dbReference type="NCBI Taxonomy" id="574566"/>
    <lineage>
        <taxon>Eukaryota</taxon>
        <taxon>Viridiplantae</taxon>
        <taxon>Chlorophyta</taxon>
        <taxon>core chlorophytes</taxon>
        <taxon>Trebouxiophyceae</taxon>
        <taxon>Trebouxiophyceae incertae sedis</taxon>
        <taxon>Coccomyxaceae</taxon>
        <taxon>Coccomyxa</taxon>
        <taxon>Coccomyxa subellipsoidea</taxon>
    </lineage>
</organism>
<evidence type="ECO:0000256" key="8">
    <source>
        <dbReference type="ARBA" id="ARBA00023134"/>
    </source>
</evidence>
<keyword evidence="10" id="KW-0675">Receptor</keyword>
<dbReference type="InterPro" id="IPR027417">
    <property type="entry name" value="P-loop_NTPase"/>
</dbReference>
<dbReference type="GO" id="GO:0016787">
    <property type="term" value="F:hydrolase activity"/>
    <property type="evidence" value="ECO:0007669"/>
    <property type="project" value="UniProtKB-KW"/>
</dbReference>
<evidence type="ECO:0000313" key="12">
    <source>
        <dbReference type="Proteomes" id="UP000007264"/>
    </source>
</evidence>
<dbReference type="GO" id="GO:0005525">
    <property type="term" value="F:GTP binding"/>
    <property type="evidence" value="ECO:0007669"/>
    <property type="project" value="UniProtKB-KW"/>
</dbReference>
<dbReference type="STRING" id="574566.I0YWN7"/>
<evidence type="ECO:0000313" key="11">
    <source>
        <dbReference type="EMBL" id="EIE22806.1"/>
    </source>
</evidence>
<keyword evidence="8" id="KW-0342">GTP-binding</keyword>
<evidence type="ECO:0000256" key="1">
    <source>
        <dbReference type="ARBA" id="ARBA00004389"/>
    </source>
</evidence>
<comment type="caution">
    <text evidence="11">The sequence shown here is derived from an EMBL/GenBank/DDBJ whole genome shotgun (WGS) entry which is preliminary data.</text>
</comment>
<comment type="subcellular location">
    <subcellularLocation>
        <location evidence="1">Endoplasmic reticulum membrane</location>
        <topology evidence="1">Single-pass membrane protein</topology>
    </subcellularLocation>
</comment>
<evidence type="ECO:0000256" key="2">
    <source>
        <dbReference type="ARBA" id="ARBA00005619"/>
    </source>
</evidence>
<dbReference type="GeneID" id="17040793"/>
<dbReference type="AlphaFoldDB" id="I0YWN7"/>
<dbReference type="Gene3D" id="3.40.50.300">
    <property type="entry name" value="P-loop containing nucleotide triphosphate hydrolases"/>
    <property type="match status" value="1"/>
</dbReference>
<keyword evidence="4" id="KW-0812">Transmembrane</keyword>
<gene>
    <name evidence="11" type="ORF">COCSUDRAFT_16340</name>
</gene>
<proteinExistence type="inferred from homology"/>
<evidence type="ECO:0000256" key="7">
    <source>
        <dbReference type="ARBA" id="ARBA00022989"/>
    </source>
</evidence>
<accession>I0YWN7</accession>
<dbReference type="Proteomes" id="UP000007264">
    <property type="component" value="Unassembled WGS sequence"/>
</dbReference>
<keyword evidence="7" id="KW-1133">Transmembrane helix</keyword>
<protein>
    <recommendedName>
        <fullName evidence="3">Signal recognition particle receptor subunit beta</fullName>
    </recommendedName>
</protein>
<dbReference type="GO" id="GO:0005789">
    <property type="term" value="C:endoplasmic reticulum membrane"/>
    <property type="evidence" value="ECO:0007669"/>
    <property type="project" value="UniProtKB-SubCell"/>
</dbReference>
<evidence type="ECO:0000256" key="9">
    <source>
        <dbReference type="ARBA" id="ARBA00023136"/>
    </source>
</evidence>
<keyword evidence="11" id="KW-0378">Hydrolase</keyword>
<dbReference type="KEGG" id="csl:COCSUDRAFT_16340"/>
<keyword evidence="9" id="KW-0472">Membrane</keyword>
<dbReference type="RefSeq" id="XP_005647350.1">
    <property type="nucleotide sequence ID" value="XM_005647293.1"/>
</dbReference>
<dbReference type="EMBL" id="AGSI01000009">
    <property type="protein sequence ID" value="EIE22806.1"/>
    <property type="molecule type" value="Genomic_DNA"/>
</dbReference>
<name>I0YWN7_COCSC</name>
<reference evidence="11 12" key="1">
    <citation type="journal article" date="2012" name="Genome Biol.">
        <title>The genome of the polar eukaryotic microalga coccomyxa subellipsoidea reveals traits of cold adaptation.</title>
        <authorList>
            <person name="Blanc G."/>
            <person name="Agarkova I."/>
            <person name="Grimwood J."/>
            <person name="Kuo A."/>
            <person name="Brueggeman A."/>
            <person name="Dunigan D."/>
            <person name="Gurnon J."/>
            <person name="Ladunga I."/>
            <person name="Lindquist E."/>
            <person name="Lucas S."/>
            <person name="Pangilinan J."/>
            <person name="Proschold T."/>
            <person name="Salamov A."/>
            <person name="Schmutz J."/>
            <person name="Weeks D."/>
            <person name="Yamada T."/>
            <person name="Claverie J.M."/>
            <person name="Grigoriev I."/>
            <person name="Van Etten J."/>
            <person name="Lomsadze A."/>
            <person name="Borodovsky M."/>
        </authorList>
    </citation>
    <scope>NUCLEOTIDE SEQUENCE [LARGE SCALE GENOMIC DNA]</scope>
    <source>
        <strain evidence="11 12">C-169</strain>
    </source>
</reference>
<evidence type="ECO:0000256" key="4">
    <source>
        <dbReference type="ARBA" id="ARBA00022692"/>
    </source>
</evidence>
<evidence type="ECO:0000256" key="6">
    <source>
        <dbReference type="ARBA" id="ARBA00022824"/>
    </source>
</evidence>
<dbReference type="InterPro" id="IPR019009">
    <property type="entry name" value="SRP_receptor_beta_su"/>
</dbReference>
<dbReference type="eggNOG" id="KOG0090">
    <property type="taxonomic scope" value="Eukaryota"/>
</dbReference>
<dbReference type="OrthoDB" id="41266at2759"/>
<keyword evidence="12" id="KW-1185">Reference proteome</keyword>
<sequence>GKEGDTVLLVGPCGAGKTALFLQLERGEAGKGTVASMQENVGLAKLPFGKEGKYREVRVVDIPGHPRMFSRLLSEHADRTRGIIFVVDSVDFMPQKEQIAEQLYDVLAHPVISGRRLPVLLACNKSDCGTKAHTMKFIRKRLEKAIDQLRSSRSAMSDDSKRNEVLGRADEAFSFAGLAKAHGARLSVTDLSALEGQIQSVQQFLFGMAAN</sequence>
<evidence type="ECO:0000256" key="3">
    <source>
        <dbReference type="ARBA" id="ARBA00020256"/>
    </source>
</evidence>
<evidence type="ECO:0000256" key="5">
    <source>
        <dbReference type="ARBA" id="ARBA00022741"/>
    </source>
</evidence>
<feature type="non-terminal residue" evidence="11">
    <location>
        <position position="1"/>
    </location>
</feature>